<gene>
    <name evidence="1" type="ORF">M9Y10_003864</name>
</gene>
<reference evidence="1 2" key="1">
    <citation type="submission" date="2024-04" db="EMBL/GenBank/DDBJ databases">
        <title>Tritrichomonas musculus Genome.</title>
        <authorList>
            <person name="Alves-Ferreira E."/>
            <person name="Grigg M."/>
            <person name="Lorenzi H."/>
            <person name="Galac M."/>
        </authorList>
    </citation>
    <scope>NUCLEOTIDE SEQUENCE [LARGE SCALE GENOMIC DNA]</scope>
    <source>
        <strain evidence="1 2">EAF2021</strain>
    </source>
</reference>
<evidence type="ECO:0000313" key="1">
    <source>
        <dbReference type="EMBL" id="KAK8881135.1"/>
    </source>
</evidence>
<comment type="caution">
    <text evidence="1">The sequence shown here is derived from an EMBL/GenBank/DDBJ whole genome shotgun (WGS) entry which is preliminary data.</text>
</comment>
<name>A0ABR2JTC9_9EUKA</name>
<accession>A0ABR2JTC9</accession>
<evidence type="ECO:0000313" key="2">
    <source>
        <dbReference type="Proteomes" id="UP001470230"/>
    </source>
</evidence>
<proteinExistence type="predicted"/>
<sequence>MKSQVGNYCMNIHLIKFDLPHALVKSDEVLIKISSYPEKQKVIIEVPAEKIKYSNQIASINVKIPKDENIKERTEKIVFSFESKDKMGRERNIAMSYIRSDEFPKVQGNNNEDNSESQIIFNKIQTFNIYQTTKEQKKEFYEAREKGFIGKFEISSNNTIKRKVIGEMKIQLSLYHIDPEINSSFNNGIISCNSNSYHQEFNKVSKDNNKDEKAFQFKEEYRPEKHVNYSHEDNEFQMMKSKNTFKANHKNNNQYEQFF</sequence>
<protein>
    <submittedName>
        <fullName evidence="1">Uncharacterized protein</fullName>
    </submittedName>
</protein>
<dbReference type="EMBL" id="JAPFFF010000010">
    <property type="protein sequence ID" value="KAK8881135.1"/>
    <property type="molecule type" value="Genomic_DNA"/>
</dbReference>
<organism evidence="1 2">
    <name type="scientific">Tritrichomonas musculus</name>
    <dbReference type="NCBI Taxonomy" id="1915356"/>
    <lineage>
        <taxon>Eukaryota</taxon>
        <taxon>Metamonada</taxon>
        <taxon>Parabasalia</taxon>
        <taxon>Tritrichomonadida</taxon>
        <taxon>Tritrichomonadidae</taxon>
        <taxon>Tritrichomonas</taxon>
    </lineage>
</organism>
<keyword evidence="2" id="KW-1185">Reference proteome</keyword>
<dbReference type="Proteomes" id="UP001470230">
    <property type="component" value="Unassembled WGS sequence"/>
</dbReference>